<organism evidence="2 3">
    <name type="scientific">candidate division WS6 bacterium GW2011_GWE1_34_7</name>
    <dbReference type="NCBI Taxonomy" id="1619093"/>
    <lineage>
        <taxon>Bacteria</taxon>
        <taxon>Candidatus Dojkabacteria</taxon>
    </lineage>
</organism>
<feature type="transmembrane region" description="Helical" evidence="1">
    <location>
        <begin position="85"/>
        <end position="103"/>
    </location>
</feature>
<sequence>MDTIVIVIVTLVLRYIVGKITLFVFGREWNSKEWNLNGFIPMISAIILAFMVGFQFLGRESLIIMAVIEGLIFFILGRETRGRYINLRFSLIDIIIYMVIVIFF</sequence>
<feature type="transmembrane region" description="Helical" evidence="1">
    <location>
        <begin position="6"/>
        <end position="26"/>
    </location>
</feature>
<proteinExistence type="predicted"/>
<evidence type="ECO:0000313" key="2">
    <source>
        <dbReference type="EMBL" id="KKP65755.1"/>
    </source>
</evidence>
<comment type="caution">
    <text evidence="2">The sequence shown here is derived from an EMBL/GenBank/DDBJ whole genome shotgun (WGS) entry which is preliminary data.</text>
</comment>
<dbReference type="EMBL" id="LBPV01000012">
    <property type="protein sequence ID" value="KKP65755.1"/>
    <property type="molecule type" value="Genomic_DNA"/>
</dbReference>
<dbReference type="Proteomes" id="UP000033866">
    <property type="component" value="Unassembled WGS sequence"/>
</dbReference>
<protein>
    <submittedName>
        <fullName evidence="2">Uncharacterized protein</fullName>
    </submittedName>
</protein>
<accession>A0A0G0DRT5</accession>
<feature type="transmembrane region" description="Helical" evidence="1">
    <location>
        <begin position="62"/>
        <end position="78"/>
    </location>
</feature>
<gene>
    <name evidence="2" type="ORF">UR61_C0012G0007</name>
</gene>
<keyword evidence="1" id="KW-1133">Transmembrane helix</keyword>
<name>A0A0G0DRT5_9BACT</name>
<evidence type="ECO:0000256" key="1">
    <source>
        <dbReference type="SAM" id="Phobius"/>
    </source>
</evidence>
<feature type="transmembrane region" description="Helical" evidence="1">
    <location>
        <begin position="38"/>
        <end position="56"/>
    </location>
</feature>
<dbReference type="AlphaFoldDB" id="A0A0G0DRT5"/>
<evidence type="ECO:0000313" key="3">
    <source>
        <dbReference type="Proteomes" id="UP000033866"/>
    </source>
</evidence>
<keyword evidence="1" id="KW-0472">Membrane</keyword>
<reference evidence="2 3" key="1">
    <citation type="journal article" date="2015" name="Nature">
        <title>rRNA introns, odd ribosomes, and small enigmatic genomes across a large radiation of phyla.</title>
        <authorList>
            <person name="Brown C.T."/>
            <person name="Hug L.A."/>
            <person name="Thomas B.C."/>
            <person name="Sharon I."/>
            <person name="Castelle C.J."/>
            <person name="Singh A."/>
            <person name="Wilkins M.J."/>
            <person name="Williams K.H."/>
            <person name="Banfield J.F."/>
        </authorList>
    </citation>
    <scope>NUCLEOTIDE SEQUENCE [LARGE SCALE GENOMIC DNA]</scope>
</reference>
<keyword evidence="1" id="KW-0812">Transmembrane</keyword>